<dbReference type="EMBL" id="PKHU01000004">
    <property type="protein sequence ID" value="PKZ29219.1"/>
    <property type="molecule type" value="Genomic_DNA"/>
</dbReference>
<protein>
    <recommendedName>
        <fullName evidence="3">Histidine kinase</fullName>
    </recommendedName>
</protein>
<reference evidence="1 2" key="1">
    <citation type="submission" date="2017-12" db="EMBL/GenBank/DDBJ databases">
        <title>Phylogenetic diversity of female urinary microbiome.</title>
        <authorList>
            <person name="Thomas-White K."/>
            <person name="Wolfe A.J."/>
        </authorList>
    </citation>
    <scope>NUCLEOTIDE SEQUENCE [LARGE SCALE GENOMIC DNA]</scope>
    <source>
        <strain evidence="1 2">UMB0112</strain>
    </source>
</reference>
<dbReference type="AlphaFoldDB" id="A0A2I1NA33"/>
<organism evidence="1 2">
    <name type="scientific">Campylobacter ureolyticus</name>
    <dbReference type="NCBI Taxonomy" id="827"/>
    <lineage>
        <taxon>Bacteria</taxon>
        <taxon>Pseudomonadati</taxon>
        <taxon>Campylobacterota</taxon>
        <taxon>Epsilonproteobacteria</taxon>
        <taxon>Campylobacterales</taxon>
        <taxon>Campylobacteraceae</taxon>
        <taxon>Campylobacter</taxon>
    </lineage>
</organism>
<accession>A0A2I1NA33</accession>
<evidence type="ECO:0000313" key="1">
    <source>
        <dbReference type="EMBL" id="PKZ29219.1"/>
    </source>
</evidence>
<name>A0A2I1NA33_9BACT</name>
<evidence type="ECO:0008006" key="3">
    <source>
        <dbReference type="Google" id="ProtNLM"/>
    </source>
</evidence>
<gene>
    <name evidence="1" type="ORF">CYJ41_05100</name>
</gene>
<sequence length="184" mass="21494">MINYKDLGYSAFKALDFENAKLYFSLAINKTNKEEIYFLINLCELAKSQNKEARMLFDFYMFSKDELNLEELNSIFDEIEHTSFEESIDNIIKSEDAVTYDEFKNIVLKKVNFKDGLEGVMVSTKLIIQNTQSFLDFIEHLLDNGLESTGVEYFESFLQINGSAYPRAKFIAQKIKDYENRSKK</sequence>
<evidence type="ECO:0000313" key="2">
    <source>
        <dbReference type="Proteomes" id="UP000234639"/>
    </source>
</evidence>
<dbReference type="Proteomes" id="UP000234639">
    <property type="component" value="Unassembled WGS sequence"/>
</dbReference>
<dbReference type="RefSeq" id="WP_101637248.1">
    <property type="nucleotide sequence ID" value="NZ_JAPXGV010000002.1"/>
</dbReference>
<proteinExistence type="predicted"/>
<comment type="caution">
    <text evidence="1">The sequence shown here is derived from an EMBL/GenBank/DDBJ whole genome shotgun (WGS) entry which is preliminary data.</text>
</comment>